<dbReference type="PANTHER" id="PTHR31637:SF0">
    <property type="entry name" value="2,3-BISPHOSPHOGLYCERATE-INDEPENDENT PHOSPHOGLYCERATE MUTASE"/>
    <property type="match status" value="1"/>
</dbReference>
<feature type="domain" description="BPG-independent PGAM N-terminal" evidence="11">
    <location>
        <begin position="81"/>
        <end position="258"/>
    </location>
</feature>
<dbReference type="GO" id="GO:0004619">
    <property type="term" value="F:phosphoglycerate mutase activity"/>
    <property type="evidence" value="ECO:0007669"/>
    <property type="project" value="UniProtKB-UniRule"/>
</dbReference>
<evidence type="ECO:0000313" key="12">
    <source>
        <dbReference type="EMBL" id="HIX47173.1"/>
    </source>
</evidence>
<dbReference type="FunFam" id="3.40.1450.10:FF:000002">
    <property type="entry name" value="2,3-bisphosphoglycerate-independent phosphoglycerate mutase"/>
    <property type="match status" value="1"/>
</dbReference>
<dbReference type="Gene3D" id="3.40.720.10">
    <property type="entry name" value="Alkaline Phosphatase, subunit A"/>
    <property type="match status" value="1"/>
</dbReference>
<dbReference type="InterPro" id="IPR036646">
    <property type="entry name" value="PGAM_B_sf"/>
</dbReference>
<keyword evidence="9 12" id="KW-0413">Isomerase</keyword>
<dbReference type="EC" id="5.4.2.12" evidence="10"/>
<protein>
    <recommendedName>
        <fullName evidence="10">2,3-bisphosphoglycerate-independent phosphoglycerate mutase</fullName>
        <ecNumber evidence="10">5.4.2.12</ecNumber>
    </recommendedName>
</protein>
<dbReference type="AlphaFoldDB" id="A0A9D1VV61"/>
<organism evidence="12 13">
    <name type="scientific">Candidatus Borkfalkia faecigallinarum</name>
    <dbReference type="NCBI Taxonomy" id="2838509"/>
    <lineage>
        <taxon>Bacteria</taxon>
        <taxon>Bacillati</taxon>
        <taxon>Bacillota</taxon>
        <taxon>Clostridia</taxon>
        <taxon>Christensenellales</taxon>
        <taxon>Christensenellaceae</taxon>
        <taxon>Candidatus Borkfalkia</taxon>
    </lineage>
</organism>
<evidence type="ECO:0000256" key="7">
    <source>
        <dbReference type="ARBA" id="ARBA00023152"/>
    </source>
</evidence>
<evidence type="ECO:0000256" key="8">
    <source>
        <dbReference type="ARBA" id="ARBA00023211"/>
    </source>
</evidence>
<evidence type="ECO:0000256" key="4">
    <source>
        <dbReference type="ARBA" id="ARBA00004798"/>
    </source>
</evidence>
<keyword evidence="6" id="KW-0479">Metal-binding</keyword>
<dbReference type="SUPFAM" id="SSF64158">
    <property type="entry name" value="2,3-Bisphosphoglycerate-independent phosphoglycerate mutase, substrate-binding domain"/>
    <property type="match status" value="1"/>
</dbReference>
<dbReference type="NCBIfam" id="TIGR01307">
    <property type="entry name" value="pgm_bpd_ind"/>
    <property type="match status" value="1"/>
</dbReference>
<keyword evidence="8" id="KW-0464">Manganese</keyword>
<evidence type="ECO:0000256" key="6">
    <source>
        <dbReference type="ARBA" id="ARBA00022723"/>
    </source>
</evidence>
<dbReference type="Gene3D" id="3.40.1450.10">
    <property type="entry name" value="BPG-independent phosphoglycerate mutase, domain B"/>
    <property type="match status" value="1"/>
</dbReference>
<dbReference type="GO" id="GO:0006007">
    <property type="term" value="P:glucose catabolic process"/>
    <property type="evidence" value="ECO:0007669"/>
    <property type="project" value="InterPro"/>
</dbReference>
<reference evidence="12" key="1">
    <citation type="journal article" date="2021" name="PeerJ">
        <title>Extensive microbial diversity within the chicken gut microbiome revealed by metagenomics and culture.</title>
        <authorList>
            <person name="Gilroy R."/>
            <person name="Ravi A."/>
            <person name="Getino M."/>
            <person name="Pursley I."/>
            <person name="Horton D.L."/>
            <person name="Alikhan N.F."/>
            <person name="Baker D."/>
            <person name="Gharbi K."/>
            <person name="Hall N."/>
            <person name="Watson M."/>
            <person name="Adriaenssens E.M."/>
            <person name="Foster-Nyarko E."/>
            <person name="Jarju S."/>
            <person name="Secka A."/>
            <person name="Antonio M."/>
            <person name="Oren A."/>
            <person name="Chaudhuri R.R."/>
            <person name="La Ragione R."/>
            <person name="Hildebrand F."/>
            <person name="Pallen M.J."/>
        </authorList>
    </citation>
    <scope>NUCLEOTIDE SEQUENCE</scope>
    <source>
        <strain evidence="12">26628</strain>
    </source>
</reference>
<dbReference type="InterPro" id="IPR011258">
    <property type="entry name" value="BPG-indep_PGM_N"/>
</dbReference>
<evidence type="ECO:0000256" key="5">
    <source>
        <dbReference type="ARBA" id="ARBA00008819"/>
    </source>
</evidence>
<comment type="cofactor">
    <cofactor evidence="2">
        <name>Mn(2+)</name>
        <dbReference type="ChEBI" id="CHEBI:29035"/>
    </cofactor>
</comment>
<dbReference type="GO" id="GO:0005829">
    <property type="term" value="C:cytosol"/>
    <property type="evidence" value="ECO:0007669"/>
    <property type="project" value="TreeGrafter"/>
</dbReference>
<comment type="caution">
    <text evidence="12">The sequence shown here is derived from an EMBL/GenBank/DDBJ whole genome shotgun (WGS) entry which is preliminary data.</text>
</comment>
<evidence type="ECO:0000259" key="11">
    <source>
        <dbReference type="Pfam" id="PF06415"/>
    </source>
</evidence>
<sequence length="258" mass="28218">MKKPYAIIIMDGYGISPETKGNAIALEGSPNVRRYAAEYPSSQLGASGMSVGLPDGQMGNSEVGHLNMGAGRIVYQELTKITKEIRDGEFFRNEALLAAMENAKKNGKKLHIWGLLSDGGLHSHNTHLYALLEMCKKEGLDRVYVHCFMDGRDVSPTSGAGFVRDLQDEMKKIGVGKVASVCGRYYAMDRDNRWERVVQAYEMLTLGNGIAAEDPAAAIEESYGKDVTDEFILPTNVVENGAPVALVEKGDSVIFFNF</sequence>
<dbReference type="PANTHER" id="PTHR31637">
    <property type="entry name" value="2,3-BISPHOSPHOGLYCERATE-INDEPENDENT PHOSPHOGLYCERATE MUTASE"/>
    <property type="match status" value="1"/>
</dbReference>
<feature type="non-terminal residue" evidence="12">
    <location>
        <position position="258"/>
    </location>
</feature>
<comment type="similarity">
    <text evidence="5">Belongs to the BPG-independent phosphoglycerate mutase family.</text>
</comment>
<dbReference type="GO" id="GO:0006096">
    <property type="term" value="P:glycolytic process"/>
    <property type="evidence" value="ECO:0007669"/>
    <property type="project" value="UniProtKB-UniRule"/>
</dbReference>
<comment type="pathway">
    <text evidence="4">Carbohydrate degradation; glycolysis; pyruvate from D-glyceraldehyde 3-phosphate: step 3/5.</text>
</comment>
<dbReference type="Proteomes" id="UP000824249">
    <property type="component" value="Unassembled WGS sequence"/>
</dbReference>
<evidence type="ECO:0000256" key="3">
    <source>
        <dbReference type="ARBA" id="ARBA00002315"/>
    </source>
</evidence>
<evidence type="ECO:0000256" key="9">
    <source>
        <dbReference type="ARBA" id="ARBA00023235"/>
    </source>
</evidence>
<reference evidence="12" key="2">
    <citation type="submission" date="2021-04" db="EMBL/GenBank/DDBJ databases">
        <authorList>
            <person name="Gilroy R."/>
        </authorList>
    </citation>
    <scope>NUCLEOTIDE SEQUENCE</scope>
    <source>
        <strain evidence="12">26628</strain>
    </source>
</reference>
<accession>A0A9D1VV61</accession>
<evidence type="ECO:0000313" key="13">
    <source>
        <dbReference type="Proteomes" id="UP000824249"/>
    </source>
</evidence>
<dbReference type="GO" id="GO:0030145">
    <property type="term" value="F:manganese ion binding"/>
    <property type="evidence" value="ECO:0007669"/>
    <property type="project" value="InterPro"/>
</dbReference>
<comment type="function">
    <text evidence="3">Catalyzes the interconversion of 2-phosphoglycerate and 3-phosphoglycerate.</text>
</comment>
<evidence type="ECO:0000256" key="2">
    <source>
        <dbReference type="ARBA" id="ARBA00001936"/>
    </source>
</evidence>
<keyword evidence="7" id="KW-0324">Glycolysis</keyword>
<proteinExistence type="inferred from homology"/>
<comment type="catalytic activity">
    <reaction evidence="1">
        <text>(2R)-2-phosphoglycerate = (2R)-3-phosphoglycerate</text>
        <dbReference type="Rhea" id="RHEA:15901"/>
        <dbReference type="ChEBI" id="CHEBI:58272"/>
        <dbReference type="ChEBI" id="CHEBI:58289"/>
        <dbReference type="EC" id="5.4.2.12"/>
    </reaction>
</comment>
<dbReference type="InterPro" id="IPR005995">
    <property type="entry name" value="Pgm_bpd_ind"/>
</dbReference>
<dbReference type="InterPro" id="IPR017850">
    <property type="entry name" value="Alkaline_phosphatase_core_sf"/>
</dbReference>
<evidence type="ECO:0000256" key="10">
    <source>
        <dbReference type="NCBIfam" id="TIGR01307"/>
    </source>
</evidence>
<dbReference type="Pfam" id="PF06415">
    <property type="entry name" value="iPGM_N"/>
    <property type="match status" value="1"/>
</dbReference>
<name>A0A9D1VV61_9FIRM</name>
<evidence type="ECO:0000256" key="1">
    <source>
        <dbReference type="ARBA" id="ARBA00000370"/>
    </source>
</evidence>
<gene>
    <name evidence="12" type="primary">gpmI</name>
    <name evidence="12" type="ORF">H9737_05755</name>
</gene>
<dbReference type="EMBL" id="DXFD01000084">
    <property type="protein sequence ID" value="HIX47173.1"/>
    <property type="molecule type" value="Genomic_DNA"/>
</dbReference>